<accession>A0A972SPJ6</accession>
<dbReference type="SUPFAM" id="SSF55073">
    <property type="entry name" value="Nucleotide cyclase"/>
    <property type="match status" value="1"/>
</dbReference>
<evidence type="ECO:0000313" key="1">
    <source>
        <dbReference type="EMBL" id="NPT62322.1"/>
    </source>
</evidence>
<protein>
    <submittedName>
        <fullName evidence="1">Diguanylate cyclase</fullName>
    </submittedName>
</protein>
<dbReference type="InterPro" id="IPR043128">
    <property type="entry name" value="Rev_trsase/Diguanyl_cyclase"/>
</dbReference>
<evidence type="ECO:0000313" key="2">
    <source>
        <dbReference type="Proteomes" id="UP000655523"/>
    </source>
</evidence>
<proteinExistence type="predicted"/>
<gene>
    <name evidence="1" type="ORF">GNZ13_49410</name>
</gene>
<dbReference type="Proteomes" id="UP000655523">
    <property type="component" value="Unassembled WGS sequence"/>
</dbReference>
<comment type="caution">
    <text evidence="1">The sequence shown here is derived from an EMBL/GenBank/DDBJ whole genome shotgun (WGS) entry which is preliminary data.</text>
</comment>
<sequence>MRGPRTIGSSGRAIRNRARREIKWTGKLQAARLVETILSSVSGVSSAREGAPCCSSSAGIDECDSNDSLTDVIARADAALYRAKRAGKGRVELASADALTVA</sequence>
<name>A0A972SPJ6_9BURK</name>
<keyword evidence="2" id="KW-1185">Reference proteome</keyword>
<dbReference type="EMBL" id="WOEZ01000312">
    <property type="protein sequence ID" value="NPT62322.1"/>
    <property type="molecule type" value="Genomic_DNA"/>
</dbReference>
<dbReference type="InterPro" id="IPR029787">
    <property type="entry name" value="Nucleotide_cyclase"/>
</dbReference>
<dbReference type="Gene3D" id="3.30.70.270">
    <property type="match status" value="1"/>
</dbReference>
<organism evidence="1 2">
    <name type="scientific">Paraburkholderia elongata</name>
    <dbReference type="NCBI Taxonomy" id="2675747"/>
    <lineage>
        <taxon>Bacteria</taxon>
        <taxon>Pseudomonadati</taxon>
        <taxon>Pseudomonadota</taxon>
        <taxon>Betaproteobacteria</taxon>
        <taxon>Burkholderiales</taxon>
        <taxon>Burkholderiaceae</taxon>
        <taxon>Paraburkholderia</taxon>
    </lineage>
</organism>
<reference evidence="1 2" key="1">
    <citation type="submission" date="2019-11" db="EMBL/GenBank/DDBJ databases">
        <title>Metabolism of dissolved organic matter in forest soils.</title>
        <authorList>
            <person name="Cyle K.T."/>
            <person name="Wilhelm R.C."/>
            <person name="Martinez C.E."/>
        </authorList>
    </citation>
    <scope>NUCLEOTIDE SEQUENCE [LARGE SCALE GENOMIC DNA]</scope>
    <source>
        <strain evidence="1 2">5N</strain>
    </source>
</reference>
<dbReference type="AlphaFoldDB" id="A0A972SPJ6"/>